<evidence type="ECO:0000313" key="2">
    <source>
        <dbReference type="Proteomes" id="UP001143856"/>
    </source>
</evidence>
<sequence length="163" mass="19061">MADSQESKDSIFPYDLLQGKTNFVRWKRNFRRVAKDEELYDYLAKKEIPELVYPDQQDHLVYAQGKTRSEDKIDTAQSFLKWQSAVKKWESDKAKVKQARKLIRRSVSEGIAAEIEPFDDPVEAINYIYKVYSVHESRVADSIFETIGSLRLNKCSNLNDYLN</sequence>
<protein>
    <submittedName>
        <fullName evidence="1">Uncharacterized protein</fullName>
    </submittedName>
</protein>
<name>A0ACC1N1N1_9PEZI</name>
<organism evidence="1 2">
    <name type="scientific">Xylaria curta</name>
    <dbReference type="NCBI Taxonomy" id="42375"/>
    <lineage>
        <taxon>Eukaryota</taxon>
        <taxon>Fungi</taxon>
        <taxon>Dikarya</taxon>
        <taxon>Ascomycota</taxon>
        <taxon>Pezizomycotina</taxon>
        <taxon>Sordariomycetes</taxon>
        <taxon>Xylariomycetidae</taxon>
        <taxon>Xylariales</taxon>
        <taxon>Xylariaceae</taxon>
        <taxon>Xylaria</taxon>
    </lineage>
</organism>
<reference evidence="1" key="1">
    <citation type="submission" date="2022-10" db="EMBL/GenBank/DDBJ databases">
        <title>Genome Sequence of Xylaria curta.</title>
        <authorList>
            <person name="Buettner E."/>
        </authorList>
    </citation>
    <scope>NUCLEOTIDE SEQUENCE</scope>
    <source>
        <strain evidence="1">Babe10</strain>
    </source>
</reference>
<gene>
    <name evidence="1" type="ORF">NUW58_g9103</name>
</gene>
<accession>A0ACC1N1N1</accession>
<dbReference type="Proteomes" id="UP001143856">
    <property type="component" value="Unassembled WGS sequence"/>
</dbReference>
<comment type="caution">
    <text evidence="1">The sequence shown here is derived from an EMBL/GenBank/DDBJ whole genome shotgun (WGS) entry which is preliminary data.</text>
</comment>
<evidence type="ECO:0000313" key="1">
    <source>
        <dbReference type="EMBL" id="KAJ2972814.1"/>
    </source>
</evidence>
<dbReference type="EMBL" id="JAPDGR010003083">
    <property type="protein sequence ID" value="KAJ2972814.1"/>
    <property type="molecule type" value="Genomic_DNA"/>
</dbReference>
<proteinExistence type="predicted"/>
<keyword evidence="2" id="KW-1185">Reference proteome</keyword>